<reference evidence="2" key="1">
    <citation type="journal article" date="2025" name="Aquaculture">
        <title>Assessment of the bioflocculant production and safety properties of Metabacillus hrfriensis sp. nov. based on phenotypic and whole-genome sequencing analysis.</title>
        <authorList>
            <person name="Zhang R."/>
            <person name="Zhao Z."/>
            <person name="Luo L."/>
            <person name="Wang S."/>
            <person name="Guo K."/>
            <person name="Xu W."/>
        </authorList>
    </citation>
    <scope>NUCLEOTIDE SEQUENCE [LARGE SCALE GENOMIC DNA]</scope>
    <source>
        <strain evidence="2">CT-WN-B3</strain>
    </source>
</reference>
<proteinExistence type="predicted"/>
<keyword evidence="2" id="KW-1185">Reference proteome</keyword>
<dbReference type="EMBL" id="CP126116">
    <property type="protein sequence ID" value="WHZ58144.1"/>
    <property type="molecule type" value="Genomic_DNA"/>
</dbReference>
<name>A0ACD4RCF2_9BACI</name>
<gene>
    <name evidence="1" type="ORF">QLQ22_01860</name>
</gene>
<evidence type="ECO:0000313" key="2">
    <source>
        <dbReference type="Proteomes" id="UP001226091"/>
    </source>
</evidence>
<protein>
    <submittedName>
        <fullName evidence="1">DUF3048 domain-containing protein</fullName>
    </submittedName>
</protein>
<evidence type="ECO:0000313" key="1">
    <source>
        <dbReference type="EMBL" id="WHZ58144.1"/>
    </source>
</evidence>
<sequence>MKNNMKNIQRLFMALLLLAMCTACNKEEESSPQKTDDVKEEETSAPSEERNIYPLTGLRSDEKEGQRAFAVMINNHPAARPQSGLQQADIVYEVLSEGNITRFLAIYQSNQPAAIGPVRSAREYYVDLSTGYDAVFISHGWSPQAKETLENGKLDYLNGLFYDGTLFWRADFRKAPHNSYISAENIKEGAELNRIDLQKQPKPLPFADTKETPKGDSGLEAIVRYDQSDVWNSEYKYDKQTEKYLRYSNNEQTKDLETGEAIAVNNLFIAEMKHQTIDDYGRRAIDLTSGGKGILLQKGVSRQVEWRNIDGRILPYLNGKPIGFVPGKTWINIVPALENHVSLH</sequence>
<dbReference type="Proteomes" id="UP001226091">
    <property type="component" value="Chromosome"/>
</dbReference>
<organism evidence="1 2">
    <name type="scientific">Metabacillus hrfriensis</name>
    <dbReference type="NCBI Taxonomy" id="3048891"/>
    <lineage>
        <taxon>Bacteria</taxon>
        <taxon>Bacillati</taxon>
        <taxon>Bacillota</taxon>
        <taxon>Bacilli</taxon>
        <taxon>Bacillales</taxon>
        <taxon>Bacillaceae</taxon>
        <taxon>Metabacillus</taxon>
    </lineage>
</organism>
<accession>A0ACD4RCF2</accession>